<dbReference type="AlphaFoldDB" id="A0A011M2D3"/>
<accession>A0A011M2D3</accession>
<dbReference type="InterPro" id="IPR011049">
    <property type="entry name" value="Serralysin-like_metalloprot_C"/>
</dbReference>
<feature type="region of interest" description="Disordered" evidence="1">
    <location>
        <begin position="24"/>
        <end position="59"/>
    </location>
</feature>
<dbReference type="GO" id="GO:0005509">
    <property type="term" value="F:calcium ion binding"/>
    <property type="evidence" value="ECO:0007669"/>
    <property type="project" value="InterPro"/>
</dbReference>
<feature type="compositionally biased region" description="Gly residues" evidence="1">
    <location>
        <begin position="28"/>
        <end position="39"/>
    </location>
</feature>
<sequence>MGGDGSDHLGGDYSTLEAAFHGKDSLYGGQGDDQLLGGGNDDRLDGGENDDTLPPTGINACASRARWQSTVQPMGELMSNRLSGDPLPRTFIHLGYSSMGRNLANDYRKFEAQNISRWEFAA</sequence>
<evidence type="ECO:0000313" key="2">
    <source>
        <dbReference type="EMBL" id="EXI63688.1"/>
    </source>
</evidence>
<evidence type="ECO:0000256" key="1">
    <source>
        <dbReference type="SAM" id="MobiDB-lite"/>
    </source>
</evidence>
<evidence type="ECO:0000313" key="3">
    <source>
        <dbReference type="Proteomes" id="UP000020218"/>
    </source>
</evidence>
<dbReference type="EMBL" id="JFAX01000055">
    <property type="protein sequence ID" value="EXI63688.1"/>
    <property type="molecule type" value="Genomic_DNA"/>
</dbReference>
<comment type="caution">
    <text evidence="2">The sequence shown here is derived from an EMBL/GenBank/DDBJ whole genome shotgun (WGS) entry which is preliminary data.</text>
</comment>
<proteinExistence type="predicted"/>
<dbReference type="InterPro" id="IPR018511">
    <property type="entry name" value="Hemolysin-typ_Ca-bd_CS"/>
</dbReference>
<dbReference type="Proteomes" id="UP000020218">
    <property type="component" value="Unassembled WGS sequence"/>
</dbReference>
<dbReference type="InterPro" id="IPR001343">
    <property type="entry name" value="Hemolysn_Ca-bd"/>
</dbReference>
<dbReference type="Gene3D" id="2.150.10.10">
    <property type="entry name" value="Serralysin-like metalloprotease, C-terminal"/>
    <property type="match status" value="1"/>
</dbReference>
<keyword evidence="3" id="KW-1185">Reference proteome</keyword>
<dbReference type="Pfam" id="PF00353">
    <property type="entry name" value="HemolysinCabind"/>
    <property type="match status" value="1"/>
</dbReference>
<reference evidence="2" key="1">
    <citation type="submission" date="2014-02" db="EMBL/GenBank/DDBJ databases">
        <title>Expanding our view of genomic diversity in Candidatus Accumulibacter clades.</title>
        <authorList>
            <person name="Skennerton C.T."/>
            <person name="Barr J.J."/>
            <person name="Slater F.R."/>
            <person name="Bond P.L."/>
            <person name="Tyson G.W."/>
        </authorList>
    </citation>
    <scope>NUCLEOTIDE SEQUENCE [LARGE SCALE GENOMIC DNA]</scope>
</reference>
<dbReference type="SUPFAM" id="SSF51120">
    <property type="entry name" value="beta-Roll"/>
    <property type="match status" value="1"/>
</dbReference>
<protein>
    <submittedName>
        <fullName evidence="2">Hemolysin, chromosomal</fullName>
    </submittedName>
</protein>
<organism evidence="2 3">
    <name type="scientific">Candidatus Accumulibacter adjunctus</name>
    <dbReference type="NCBI Taxonomy" id="1454001"/>
    <lineage>
        <taxon>Bacteria</taxon>
        <taxon>Pseudomonadati</taxon>
        <taxon>Pseudomonadota</taxon>
        <taxon>Betaproteobacteria</taxon>
        <taxon>Candidatus Accumulibacter</taxon>
    </lineage>
</organism>
<gene>
    <name evidence="2" type="primary">hlyA</name>
    <name evidence="2" type="ORF">AW08_03926</name>
</gene>
<name>A0A011M2D3_9PROT</name>
<dbReference type="PROSITE" id="PS00330">
    <property type="entry name" value="HEMOLYSIN_CALCIUM"/>
    <property type="match status" value="1"/>
</dbReference>